<dbReference type="InterPro" id="IPR003439">
    <property type="entry name" value="ABC_transporter-like_ATP-bd"/>
</dbReference>
<dbReference type="InterPro" id="IPR003593">
    <property type="entry name" value="AAA+_ATPase"/>
</dbReference>
<comment type="caution">
    <text evidence="7">The sequence shown here is derived from an EMBL/GenBank/DDBJ whole genome shotgun (WGS) entry which is preliminary data.</text>
</comment>
<evidence type="ECO:0000256" key="3">
    <source>
        <dbReference type="ARBA" id="ARBA00022741"/>
    </source>
</evidence>
<dbReference type="InterPro" id="IPR017871">
    <property type="entry name" value="ABC_transporter-like_CS"/>
</dbReference>
<evidence type="ECO:0000313" key="7">
    <source>
        <dbReference type="EMBL" id="GGL14835.1"/>
    </source>
</evidence>
<evidence type="ECO:0000256" key="1">
    <source>
        <dbReference type="ARBA" id="ARBA00005417"/>
    </source>
</evidence>
<keyword evidence="5" id="KW-0029">Amino-acid transport</keyword>
<accession>A0A917RNA3</accession>
<comment type="similarity">
    <text evidence="1">Belongs to the ABC transporter superfamily.</text>
</comment>
<evidence type="ECO:0000313" key="8">
    <source>
        <dbReference type="Proteomes" id="UP000638263"/>
    </source>
</evidence>
<dbReference type="EMBL" id="BMMH01000006">
    <property type="protein sequence ID" value="GGL14835.1"/>
    <property type="molecule type" value="Genomic_DNA"/>
</dbReference>
<dbReference type="GO" id="GO:0015807">
    <property type="term" value="P:L-amino acid transport"/>
    <property type="evidence" value="ECO:0007669"/>
    <property type="project" value="TreeGrafter"/>
</dbReference>
<feature type="domain" description="ABC transporter" evidence="6">
    <location>
        <begin position="8"/>
        <end position="233"/>
    </location>
</feature>
<keyword evidence="4 7" id="KW-0067">ATP-binding</keyword>
<dbReference type="CDD" id="cd03224">
    <property type="entry name" value="ABC_TM1139_LivF_branched"/>
    <property type="match status" value="1"/>
</dbReference>
<dbReference type="RefSeq" id="WP_058856784.1">
    <property type="nucleotide sequence ID" value="NZ_BMMH01000006.1"/>
</dbReference>
<evidence type="ECO:0000256" key="2">
    <source>
        <dbReference type="ARBA" id="ARBA00022448"/>
    </source>
</evidence>
<dbReference type="PANTHER" id="PTHR43820:SF4">
    <property type="entry name" value="HIGH-AFFINITY BRANCHED-CHAIN AMINO ACID TRANSPORT ATP-BINDING PROTEIN LIVF"/>
    <property type="match status" value="1"/>
</dbReference>
<proteinExistence type="inferred from homology"/>
<gene>
    <name evidence="7" type="primary">livF</name>
    <name evidence="7" type="ORF">GCM10011588_31720</name>
</gene>
<dbReference type="AlphaFoldDB" id="A0A917RNA3"/>
<dbReference type="InterPro" id="IPR052156">
    <property type="entry name" value="BCAA_Transport_ATP-bd_LivF"/>
</dbReference>
<dbReference type="Proteomes" id="UP000638263">
    <property type="component" value="Unassembled WGS sequence"/>
</dbReference>
<dbReference type="GO" id="GO:0015658">
    <property type="term" value="F:branched-chain amino acid transmembrane transporter activity"/>
    <property type="evidence" value="ECO:0007669"/>
    <property type="project" value="TreeGrafter"/>
</dbReference>
<evidence type="ECO:0000256" key="5">
    <source>
        <dbReference type="ARBA" id="ARBA00022970"/>
    </source>
</evidence>
<dbReference type="PROSITE" id="PS00211">
    <property type="entry name" value="ABC_TRANSPORTER_1"/>
    <property type="match status" value="1"/>
</dbReference>
<dbReference type="SUPFAM" id="SSF52540">
    <property type="entry name" value="P-loop containing nucleoside triphosphate hydrolases"/>
    <property type="match status" value="1"/>
</dbReference>
<name>A0A917RNA3_9NOCA</name>
<dbReference type="GO" id="GO:0016887">
    <property type="term" value="F:ATP hydrolysis activity"/>
    <property type="evidence" value="ECO:0007669"/>
    <property type="project" value="InterPro"/>
</dbReference>
<dbReference type="PANTHER" id="PTHR43820">
    <property type="entry name" value="HIGH-AFFINITY BRANCHED-CHAIN AMINO ACID TRANSPORT ATP-BINDING PROTEIN LIVF"/>
    <property type="match status" value="1"/>
</dbReference>
<sequence>MDSGVAALELADITSGYGNTTVLRDISLRVPTGSVVALLGANGAGKTTVLRAAAGLNPVSRGRVSVFGADVTPEDPARRARRGVCLIPEGRAVFKSLSVRENLVLQVRGSGAAHAVEKAAEAFPILGRRLGQTAGSLSGGEQQMLALARAYTTDPRVVLVDEPSLGLAPQVVETVFGFLDRLAAGGTALLVVDQFIGRVLDSADYAYVLAQGELTFAGTPAQLRSGDVFEKYLG</sequence>
<keyword evidence="8" id="KW-1185">Reference proteome</keyword>
<evidence type="ECO:0000256" key="4">
    <source>
        <dbReference type="ARBA" id="ARBA00022840"/>
    </source>
</evidence>
<dbReference type="PROSITE" id="PS50893">
    <property type="entry name" value="ABC_TRANSPORTER_2"/>
    <property type="match status" value="1"/>
</dbReference>
<protein>
    <submittedName>
        <fullName evidence="7">ABC transporter ATP-binding protein</fullName>
    </submittedName>
</protein>
<dbReference type="InterPro" id="IPR027417">
    <property type="entry name" value="P-loop_NTPase"/>
</dbReference>
<keyword evidence="2" id="KW-0813">Transport</keyword>
<dbReference type="GO" id="GO:0005524">
    <property type="term" value="F:ATP binding"/>
    <property type="evidence" value="ECO:0007669"/>
    <property type="project" value="UniProtKB-KW"/>
</dbReference>
<evidence type="ECO:0000259" key="6">
    <source>
        <dbReference type="PROSITE" id="PS50893"/>
    </source>
</evidence>
<keyword evidence="3" id="KW-0547">Nucleotide-binding</keyword>
<reference evidence="7" key="2">
    <citation type="submission" date="2020-09" db="EMBL/GenBank/DDBJ databases">
        <authorList>
            <person name="Sun Q."/>
            <person name="Zhou Y."/>
        </authorList>
    </citation>
    <scope>NUCLEOTIDE SEQUENCE</scope>
    <source>
        <strain evidence="7">CGMCC 4.3508</strain>
    </source>
</reference>
<dbReference type="Gene3D" id="3.40.50.300">
    <property type="entry name" value="P-loop containing nucleotide triphosphate hydrolases"/>
    <property type="match status" value="1"/>
</dbReference>
<dbReference type="SMART" id="SM00382">
    <property type="entry name" value="AAA"/>
    <property type="match status" value="1"/>
</dbReference>
<organism evidence="7 8">
    <name type="scientific">Nocardia jinanensis</name>
    <dbReference type="NCBI Taxonomy" id="382504"/>
    <lineage>
        <taxon>Bacteria</taxon>
        <taxon>Bacillati</taxon>
        <taxon>Actinomycetota</taxon>
        <taxon>Actinomycetes</taxon>
        <taxon>Mycobacteriales</taxon>
        <taxon>Nocardiaceae</taxon>
        <taxon>Nocardia</taxon>
    </lineage>
</organism>
<reference evidence="7" key="1">
    <citation type="journal article" date="2014" name="Int. J. Syst. Evol. Microbiol.">
        <title>Complete genome sequence of Corynebacterium casei LMG S-19264T (=DSM 44701T), isolated from a smear-ripened cheese.</title>
        <authorList>
            <consortium name="US DOE Joint Genome Institute (JGI-PGF)"/>
            <person name="Walter F."/>
            <person name="Albersmeier A."/>
            <person name="Kalinowski J."/>
            <person name="Ruckert C."/>
        </authorList>
    </citation>
    <scope>NUCLEOTIDE SEQUENCE</scope>
    <source>
        <strain evidence="7">CGMCC 4.3508</strain>
    </source>
</reference>
<dbReference type="Pfam" id="PF00005">
    <property type="entry name" value="ABC_tran"/>
    <property type="match status" value="1"/>
</dbReference>